<name>E0SRU2_IGNAA</name>
<reference evidence="1 2" key="1">
    <citation type="journal article" date="2010" name="Stand. Genomic Sci.">
        <title>Complete genome sequence of Ignisphaera aggregans type strain (AQ1.S1).</title>
        <authorList>
            <person name="Goker M."/>
            <person name="Held B."/>
            <person name="Lapidus A."/>
            <person name="Nolan M."/>
            <person name="Spring S."/>
            <person name="Yasawong M."/>
            <person name="Lucas S."/>
            <person name="Glavina Del Rio T."/>
            <person name="Tice H."/>
            <person name="Cheng J.F."/>
            <person name="Goodwin L."/>
            <person name="Tapia R."/>
            <person name="Pitluck S."/>
            <person name="Liolios K."/>
            <person name="Ivanova N."/>
            <person name="Mavromatis K."/>
            <person name="Mikhailova N."/>
            <person name="Pati A."/>
            <person name="Chen A."/>
            <person name="Palaniappan K."/>
            <person name="Brambilla E."/>
            <person name="Land M."/>
            <person name="Hauser L."/>
            <person name="Chang Y.J."/>
            <person name="Jeffries C.D."/>
            <person name="Brettin T."/>
            <person name="Detter J.C."/>
            <person name="Han C."/>
            <person name="Rohde M."/>
            <person name="Sikorski J."/>
            <person name="Woyke T."/>
            <person name="Bristow J."/>
            <person name="Eisen J.A."/>
            <person name="Markowitz V."/>
            <person name="Hugenholtz P."/>
            <person name="Kyrpides N.C."/>
            <person name="Klenk H.P."/>
        </authorList>
    </citation>
    <scope>NUCLEOTIDE SEQUENCE [LARGE SCALE GENOMIC DNA]</scope>
    <source>
        <strain evidence="2">DSM 17230 / JCM 13409 / AQ1.S1</strain>
    </source>
</reference>
<sequence>MDHHINPAVNQILDIVYSSVERSYILLVSGFRDMAVDEFRAGLLTGLLLTKIYCNEEIIDGAECADIVLYISSILDNNDIEKAIEDLYIGIEHRESNIEEIAIAI</sequence>
<dbReference type="Proteomes" id="UP000001304">
    <property type="component" value="Chromosome"/>
</dbReference>
<protein>
    <submittedName>
        <fullName evidence="1">Uncharacterized protein</fullName>
    </submittedName>
</protein>
<evidence type="ECO:0000313" key="2">
    <source>
        <dbReference type="Proteomes" id="UP000001304"/>
    </source>
</evidence>
<dbReference type="AlphaFoldDB" id="E0SRU2"/>
<keyword evidence="2" id="KW-1185">Reference proteome</keyword>
<dbReference type="KEGG" id="iag:Igag_1676"/>
<dbReference type="BioCyc" id="IAGG583356:GHAH-1663-MONOMER"/>
<dbReference type="EMBL" id="CP002098">
    <property type="protein sequence ID" value="ADM28473.1"/>
    <property type="molecule type" value="Genomic_DNA"/>
</dbReference>
<gene>
    <name evidence="1" type="ordered locus">Igag_1676</name>
</gene>
<organism evidence="1 2">
    <name type="scientific">Ignisphaera aggregans (strain DSM 17230 / JCM 13409 / AQ1.S1)</name>
    <dbReference type="NCBI Taxonomy" id="583356"/>
    <lineage>
        <taxon>Archaea</taxon>
        <taxon>Thermoproteota</taxon>
        <taxon>Thermoprotei</taxon>
        <taxon>Desulfurococcales</taxon>
        <taxon>Desulfurococcaceae</taxon>
        <taxon>Ignisphaera</taxon>
    </lineage>
</organism>
<evidence type="ECO:0000313" key="1">
    <source>
        <dbReference type="EMBL" id="ADM28473.1"/>
    </source>
</evidence>
<proteinExistence type="predicted"/>
<dbReference type="HOGENOM" id="CLU_2230342_0_0_2"/>
<accession>E0SRU2</accession>
<dbReference type="STRING" id="583356.Igag_1676"/>